<dbReference type="AlphaFoldDB" id="A0A918ACC7"/>
<dbReference type="EMBL" id="BMNK01000016">
    <property type="protein sequence ID" value="GGP14420.1"/>
    <property type="molecule type" value="Genomic_DNA"/>
</dbReference>
<dbReference type="RefSeq" id="WP_189143040.1">
    <property type="nucleotide sequence ID" value="NZ_BMNK01000016.1"/>
</dbReference>
<evidence type="ECO:0000313" key="3">
    <source>
        <dbReference type="EMBL" id="GGP14420.1"/>
    </source>
</evidence>
<feature type="compositionally biased region" description="Basic and acidic residues" evidence="1">
    <location>
        <begin position="331"/>
        <end position="343"/>
    </location>
</feature>
<feature type="compositionally biased region" description="Basic and acidic residues" evidence="1">
    <location>
        <begin position="286"/>
        <end position="305"/>
    </location>
</feature>
<evidence type="ECO:0000259" key="2">
    <source>
        <dbReference type="Pfam" id="PF13700"/>
    </source>
</evidence>
<name>A0A918ACC7_9ACTN</name>
<proteinExistence type="predicted"/>
<feature type="region of interest" description="Disordered" evidence="1">
    <location>
        <begin position="267"/>
        <end position="343"/>
    </location>
</feature>
<reference evidence="3" key="1">
    <citation type="journal article" date="2014" name="Int. J. Syst. Evol. Microbiol.">
        <title>Complete genome sequence of Corynebacterium casei LMG S-19264T (=DSM 44701T), isolated from a smear-ripened cheese.</title>
        <authorList>
            <consortium name="US DOE Joint Genome Institute (JGI-PGF)"/>
            <person name="Walter F."/>
            <person name="Albersmeier A."/>
            <person name="Kalinowski J."/>
            <person name="Ruckert C."/>
        </authorList>
    </citation>
    <scope>NUCLEOTIDE SEQUENCE</scope>
    <source>
        <strain evidence="3">CGMCC 4.7430</strain>
    </source>
</reference>
<sequence>MAGSRAAVDYVARAVKVPASDLAFYEWDGRTSKDHRTDIRKFTGFRDCGVEDAEKGAEWLAGNVCKAERRSDRVRVALLNHLKEEQIEPPSKLRLQRIIGSALEQAEKTLTLRIASRIETEVVERMFTLIAPRTSRSDDEDAGDGKDSDEIGCGERGADQGHTDGPVTDEGEEELEEADPEGADVFAAIREEPGNVSVKTMEREAFKLGAIEAVGLPEGLFDDVAPGVLLAWRARVAAEAPSHLRAHRHRCGDPLGRLRRAPLLRGGPALLPAPLPVGGRGAAGGQDDRQRQRDAARDEHDRGDQLSRFSWRFDHRVRRGRPVGPDPALPHQHDPVRDRAASP</sequence>
<gene>
    <name evidence="3" type="ORF">GCM10012278_70150</name>
</gene>
<feature type="compositionally biased region" description="Acidic residues" evidence="1">
    <location>
        <begin position="167"/>
        <end position="179"/>
    </location>
</feature>
<accession>A0A918ACC7</accession>
<evidence type="ECO:0000256" key="1">
    <source>
        <dbReference type="SAM" id="MobiDB-lite"/>
    </source>
</evidence>
<feature type="region of interest" description="Disordered" evidence="1">
    <location>
        <begin position="133"/>
        <end position="179"/>
    </location>
</feature>
<reference evidence="3" key="2">
    <citation type="submission" date="2020-09" db="EMBL/GenBank/DDBJ databases">
        <authorList>
            <person name="Sun Q."/>
            <person name="Zhou Y."/>
        </authorList>
    </citation>
    <scope>NUCLEOTIDE SEQUENCE</scope>
    <source>
        <strain evidence="3">CGMCC 4.7430</strain>
    </source>
</reference>
<dbReference type="Pfam" id="PF13700">
    <property type="entry name" value="DUF4158"/>
    <property type="match status" value="1"/>
</dbReference>
<organism evidence="3 4">
    <name type="scientific">Nonomuraea glycinis</name>
    <dbReference type="NCBI Taxonomy" id="2047744"/>
    <lineage>
        <taxon>Bacteria</taxon>
        <taxon>Bacillati</taxon>
        <taxon>Actinomycetota</taxon>
        <taxon>Actinomycetes</taxon>
        <taxon>Streptosporangiales</taxon>
        <taxon>Streptosporangiaceae</taxon>
        <taxon>Nonomuraea</taxon>
    </lineage>
</organism>
<keyword evidence="4" id="KW-1185">Reference proteome</keyword>
<dbReference type="InterPro" id="IPR025296">
    <property type="entry name" value="DUF4158"/>
</dbReference>
<feature type="domain" description="DUF4158" evidence="2">
    <location>
        <begin position="6"/>
        <end position="102"/>
    </location>
</feature>
<protein>
    <recommendedName>
        <fullName evidence="2">DUF4158 domain-containing protein</fullName>
    </recommendedName>
</protein>
<comment type="caution">
    <text evidence="3">The sequence shown here is derived from an EMBL/GenBank/DDBJ whole genome shotgun (WGS) entry which is preliminary data.</text>
</comment>
<evidence type="ECO:0000313" key="4">
    <source>
        <dbReference type="Proteomes" id="UP000660745"/>
    </source>
</evidence>
<dbReference type="Proteomes" id="UP000660745">
    <property type="component" value="Unassembled WGS sequence"/>
</dbReference>